<dbReference type="PRINTS" id="PR00149">
    <property type="entry name" value="FUMRATELYASE"/>
</dbReference>
<accession>A0A3S4UKP6</accession>
<dbReference type="PANTHER" id="PTHR42696">
    <property type="entry name" value="ASPARTATE AMMONIA-LYASE"/>
    <property type="match status" value="1"/>
</dbReference>
<keyword evidence="2" id="KW-0456">Lyase</keyword>
<dbReference type="AlphaFoldDB" id="A0A3S4UKP6"/>
<dbReference type="Pfam" id="PF00206">
    <property type="entry name" value="Lyase_1"/>
    <property type="match status" value="1"/>
</dbReference>
<reference evidence="2 3" key="1">
    <citation type="submission" date="2018-12" db="EMBL/GenBank/DDBJ databases">
        <authorList>
            <consortium name="Pathogen Informatics"/>
        </authorList>
    </citation>
    <scope>NUCLEOTIDE SEQUENCE [LARGE SCALE GENOMIC DNA]</scope>
    <source>
        <strain evidence="2 3">NCTC13071</strain>
    </source>
</reference>
<dbReference type="Proteomes" id="UP000274578">
    <property type="component" value="Chromosome 1"/>
</dbReference>
<sequence>MALSQLISLPNALSLLFFLTIGKGAFQRESYCASALNNEVIKAKLISALRYKGEEFKDVLKMGRTQLQDAVPMTAGQEFNAYVNNLEEEILNIERNIKLLHEINMGGTAIGTGLNAVPGFAKLCAANLSKLTGEPFVSAIDLVEATPDTGAYVSFSGALKRLAVKLSKICNDFRLMASGPRCGLNEINLSPKGPGYRLCRVKSIPSSQKLLIKYALKSLETMPQ</sequence>
<dbReference type="InterPro" id="IPR000362">
    <property type="entry name" value="Fumarate_lyase_fam"/>
</dbReference>
<dbReference type="KEGG" id="poc:NCTC13071_00593"/>
<dbReference type="EMBL" id="LR134384">
    <property type="protein sequence ID" value="VEH14616.1"/>
    <property type="molecule type" value="Genomic_DNA"/>
</dbReference>
<protein>
    <submittedName>
        <fullName evidence="2">Aspartate ammonia-lyase</fullName>
        <ecNumber evidence="2">4.3.1.1</ecNumber>
    </submittedName>
</protein>
<organism evidence="2 3">
    <name type="scientific">Segatella oris</name>
    <dbReference type="NCBI Taxonomy" id="28135"/>
    <lineage>
        <taxon>Bacteria</taxon>
        <taxon>Pseudomonadati</taxon>
        <taxon>Bacteroidota</taxon>
        <taxon>Bacteroidia</taxon>
        <taxon>Bacteroidales</taxon>
        <taxon>Prevotellaceae</taxon>
        <taxon>Segatella</taxon>
    </lineage>
</organism>
<dbReference type="InterPro" id="IPR022761">
    <property type="entry name" value="Fumarate_lyase_N"/>
</dbReference>
<name>A0A3S4UKP6_9BACT</name>
<dbReference type="GO" id="GO:0006531">
    <property type="term" value="P:aspartate metabolic process"/>
    <property type="evidence" value="ECO:0007669"/>
    <property type="project" value="TreeGrafter"/>
</dbReference>
<gene>
    <name evidence="2" type="primary">aspA_2</name>
    <name evidence="2" type="ORF">NCTC13071_00593</name>
</gene>
<evidence type="ECO:0000313" key="2">
    <source>
        <dbReference type="EMBL" id="VEH14616.1"/>
    </source>
</evidence>
<evidence type="ECO:0000313" key="3">
    <source>
        <dbReference type="Proteomes" id="UP000274578"/>
    </source>
</evidence>
<dbReference type="InterPro" id="IPR051546">
    <property type="entry name" value="Aspartate_Ammonia-Lyase"/>
</dbReference>
<proteinExistence type="predicted"/>
<dbReference type="Gene3D" id="1.20.200.10">
    <property type="entry name" value="Fumarase/aspartase (Central domain)"/>
    <property type="match status" value="1"/>
</dbReference>
<dbReference type="PANTHER" id="PTHR42696:SF2">
    <property type="entry name" value="ASPARTATE AMMONIA-LYASE"/>
    <property type="match status" value="1"/>
</dbReference>
<dbReference type="InterPro" id="IPR008948">
    <property type="entry name" value="L-Aspartase-like"/>
</dbReference>
<evidence type="ECO:0000259" key="1">
    <source>
        <dbReference type="Pfam" id="PF00206"/>
    </source>
</evidence>
<dbReference type="GO" id="GO:0005829">
    <property type="term" value="C:cytosol"/>
    <property type="evidence" value="ECO:0007669"/>
    <property type="project" value="TreeGrafter"/>
</dbReference>
<dbReference type="GO" id="GO:0008797">
    <property type="term" value="F:aspartate ammonia-lyase activity"/>
    <property type="evidence" value="ECO:0007669"/>
    <property type="project" value="UniProtKB-EC"/>
</dbReference>
<dbReference type="EC" id="4.3.1.1" evidence="2"/>
<dbReference type="SUPFAM" id="SSF48557">
    <property type="entry name" value="L-aspartase-like"/>
    <property type="match status" value="1"/>
</dbReference>
<feature type="domain" description="Fumarate lyase N-terminal" evidence="1">
    <location>
        <begin position="43"/>
        <end position="195"/>
    </location>
</feature>